<name>A0ABV9HWA4_9FLAO</name>
<dbReference type="NCBIfam" id="TIGR00460">
    <property type="entry name" value="fmt"/>
    <property type="match status" value="1"/>
</dbReference>
<organism evidence="11 12">
    <name type="scientific">Dokdonia ponticola</name>
    <dbReference type="NCBI Taxonomy" id="2041041"/>
    <lineage>
        <taxon>Bacteria</taxon>
        <taxon>Pseudomonadati</taxon>
        <taxon>Bacteroidota</taxon>
        <taxon>Flavobacteriia</taxon>
        <taxon>Flavobacteriales</taxon>
        <taxon>Flavobacteriaceae</taxon>
        <taxon>Dokdonia</taxon>
    </lineage>
</organism>
<dbReference type="Pfam" id="PF00551">
    <property type="entry name" value="Formyl_trans_N"/>
    <property type="match status" value="1"/>
</dbReference>
<evidence type="ECO:0000256" key="1">
    <source>
        <dbReference type="ARBA" id="ARBA00002606"/>
    </source>
</evidence>
<proteinExistence type="inferred from homology"/>
<evidence type="ECO:0000259" key="10">
    <source>
        <dbReference type="Pfam" id="PF02911"/>
    </source>
</evidence>
<dbReference type="Proteomes" id="UP001596043">
    <property type="component" value="Unassembled WGS sequence"/>
</dbReference>
<keyword evidence="5 8" id="KW-0808">Transferase</keyword>
<evidence type="ECO:0000256" key="3">
    <source>
        <dbReference type="ARBA" id="ARBA00012261"/>
    </source>
</evidence>
<dbReference type="EMBL" id="JBHSFV010000005">
    <property type="protein sequence ID" value="MFC4634163.1"/>
    <property type="molecule type" value="Genomic_DNA"/>
</dbReference>
<dbReference type="InterPro" id="IPR005794">
    <property type="entry name" value="Fmt"/>
</dbReference>
<dbReference type="HAMAP" id="MF_00182">
    <property type="entry name" value="Formyl_trans"/>
    <property type="match status" value="1"/>
</dbReference>
<comment type="similarity">
    <text evidence="2 8">Belongs to the Fmt family.</text>
</comment>
<feature type="domain" description="Formyl transferase N-terminal" evidence="9">
    <location>
        <begin position="5"/>
        <end position="175"/>
    </location>
</feature>
<dbReference type="RefSeq" id="WP_379978389.1">
    <property type="nucleotide sequence ID" value="NZ_JBHSFV010000005.1"/>
</dbReference>
<dbReference type="InterPro" id="IPR044135">
    <property type="entry name" value="Met-tRNA-FMT_C"/>
</dbReference>
<evidence type="ECO:0000313" key="12">
    <source>
        <dbReference type="Proteomes" id="UP001596043"/>
    </source>
</evidence>
<dbReference type="InterPro" id="IPR005793">
    <property type="entry name" value="Formyl_trans_C"/>
</dbReference>
<dbReference type="SUPFAM" id="SSF50486">
    <property type="entry name" value="FMT C-terminal domain-like"/>
    <property type="match status" value="1"/>
</dbReference>
<evidence type="ECO:0000313" key="11">
    <source>
        <dbReference type="EMBL" id="MFC4634163.1"/>
    </source>
</evidence>
<evidence type="ECO:0000256" key="8">
    <source>
        <dbReference type="HAMAP-Rule" id="MF_00182"/>
    </source>
</evidence>
<dbReference type="SUPFAM" id="SSF53328">
    <property type="entry name" value="Formyltransferase"/>
    <property type="match status" value="1"/>
</dbReference>
<dbReference type="InterPro" id="IPR041711">
    <property type="entry name" value="Met-tRNA-FMT_N"/>
</dbReference>
<reference evidence="12" key="1">
    <citation type="journal article" date="2019" name="Int. J. Syst. Evol. Microbiol.">
        <title>The Global Catalogue of Microorganisms (GCM) 10K type strain sequencing project: providing services to taxonomists for standard genome sequencing and annotation.</title>
        <authorList>
            <consortium name="The Broad Institute Genomics Platform"/>
            <consortium name="The Broad Institute Genome Sequencing Center for Infectious Disease"/>
            <person name="Wu L."/>
            <person name="Ma J."/>
        </authorList>
    </citation>
    <scope>NUCLEOTIDE SEQUENCE [LARGE SCALE GENOMIC DNA]</scope>
    <source>
        <strain evidence="12">YJ-61-S</strain>
    </source>
</reference>
<dbReference type="Gene3D" id="3.40.50.170">
    <property type="entry name" value="Formyl transferase, N-terminal domain"/>
    <property type="match status" value="1"/>
</dbReference>
<dbReference type="EC" id="2.1.2.9" evidence="3 8"/>
<gene>
    <name evidence="8 11" type="primary">fmt</name>
    <name evidence="11" type="ORF">ACFO3O_09615</name>
</gene>
<feature type="binding site" evidence="8">
    <location>
        <begin position="111"/>
        <end position="114"/>
    </location>
    <ligand>
        <name>(6S)-5,6,7,8-tetrahydrofolate</name>
        <dbReference type="ChEBI" id="CHEBI:57453"/>
    </ligand>
</feature>
<dbReference type="InterPro" id="IPR002376">
    <property type="entry name" value="Formyl_transf_N"/>
</dbReference>
<dbReference type="Pfam" id="PF02911">
    <property type="entry name" value="Formyl_trans_C"/>
    <property type="match status" value="1"/>
</dbReference>
<comment type="caution">
    <text evidence="11">The sequence shown here is derived from an EMBL/GenBank/DDBJ whole genome shotgun (WGS) entry which is preliminary data.</text>
</comment>
<dbReference type="InterPro" id="IPR037022">
    <property type="entry name" value="Formyl_trans_C_sf"/>
</dbReference>
<keyword evidence="6 8" id="KW-0648">Protein biosynthesis</keyword>
<dbReference type="GO" id="GO:0004479">
    <property type="term" value="F:methionyl-tRNA formyltransferase activity"/>
    <property type="evidence" value="ECO:0007669"/>
    <property type="project" value="UniProtKB-EC"/>
</dbReference>
<sequence>MRDIRIVFMGTPDFAATILETLVTQEYNIVGVITAPDRPAGRGQKLRKSAVKVYAESQGLTILQPTNLKNKDFLKELEALQANLQIVVAFRMLPAAVWQMPEYGTFNLHASLLPQYRGAAPINWAIMNGEKETGVTTFFIDEKIDTGAVIFQERLAIGENENAGSLHDRLMHLGAGLVTKTVDAIAQNQVTTHIQPQSGDLKTAYKLYPENTKIDWEAPIQTIHNHIRGLSPYPGAWCYLINQDKEERIKIYGAEVYAQGHTEPVEAPSQNTKAESQIVDKVEETVATSSLGTIQIEDGNLKVTTLNGYLIITEIQLPGKRKMDVKALLNGYHFDENAKMR</sequence>
<evidence type="ECO:0000256" key="2">
    <source>
        <dbReference type="ARBA" id="ARBA00010699"/>
    </source>
</evidence>
<comment type="function">
    <text evidence="1 8">Attaches a formyl group to the free amino group of methionyl-tRNA(fMet). The formyl group appears to play a dual role in the initiator identity of N-formylmethionyl-tRNA by promoting its recognition by IF2 and preventing the misappropriation of this tRNA by the elongation apparatus.</text>
</comment>
<protein>
    <recommendedName>
        <fullName evidence="4 8">Methionyl-tRNA formyltransferase</fullName>
        <ecNumber evidence="3 8">2.1.2.9</ecNumber>
    </recommendedName>
</protein>
<dbReference type="CDD" id="cd08704">
    <property type="entry name" value="Met_tRNA_FMT_C"/>
    <property type="match status" value="1"/>
</dbReference>
<evidence type="ECO:0000259" key="9">
    <source>
        <dbReference type="Pfam" id="PF00551"/>
    </source>
</evidence>
<keyword evidence="12" id="KW-1185">Reference proteome</keyword>
<dbReference type="InterPro" id="IPR011034">
    <property type="entry name" value="Formyl_transferase-like_C_sf"/>
</dbReference>
<evidence type="ECO:0000256" key="6">
    <source>
        <dbReference type="ARBA" id="ARBA00022917"/>
    </source>
</evidence>
<feature type="domain" description="Formyl transferase C-terminal" evidence="10">
    <location>
        <begin position="206"/>
        <end position="332"/>
    </location>
</feature>
<dbReference type="PANTHER" id="PTHR11138">
    <property type="entry name" value="METHIONYL-TRNA FORMYLTRANSFERASE"/>
    <property type="match status" value="1"/>
</dbReference>
<evidence type="ECO:0000256" key="5">
    <source>
        <dbReference type="ARBA" id="ARBA00022679"/>
    </source>
</evidence>
<dbReference type="InterPro" id="IPR036477">
    <property type="entry name" value="Formyl_transf_N_sf"/>
</dbReference>
<dbReference type="PANTHER" id="PTHR11138:SF5">
    <property type="entry name" value="METHIONYL-TRNA FORMYLTRANSFERASE, MITOCHONDRIAL"/>
    <property type="match status" value="1"/>
</dbReference>
<evidence type="ECO:0000256" key="4">
    <source>
        <dbReference type="ARBA" id="ARBA00016014"/>
    </source>
</evidence>
<dbReference type="CDD" id="cd08646">
    <property type="entry name" value="FMT_core_Met-tRNA-FMT_N"/>
    <property type="match status" value="1"/>
</dbReference>
<accession>A0ABV9HWA4</accession>
<comment type="catalytic activity">
    <reaction evidence="7 8">
        <text>L-methionyl-tRNA(fMet) + (6R)-10-formyltetrahydrofolate = N-formyl-L-methionyl-tRNA(fMet) + (6S)-5,6,7,8-tetrahydrofolate + H(+)</text>
        <dbReference type="Rhea" id="RHEA:24380"/>
        <dbReference type="Rhea" id="RHEA-COMP:9952"/>
        <dbReference type="Rhea" id="RHEA-COMP:9953"/>
        <dbReference type="ChEBI" id="CHEBI:15378"/>
        <dbReference type="ChEBI" id="CHEBI:57453"/>
        <dbReference type="ChEBI" id="CHEBI:78530"/>
        <dbReference type="ChEBI" id="CHEBI:78844"/>
        <dbReference type="ChEBI" id="CHEBI:195366"/>
        <dbReference type="EC" id="2.1.2.9"/>
    </reaction>
</comment>
<dbReference type="Gene3D" id="3.10.25.10">
    <property type="entry name" value="Formyl transferase, C-terminal domain"/>
    <property type="match status" value="1"/>
</dbReference>
<evidence type="ECO:0000256" key="7">
    <source>
        <dbReference type="ARBA" id="ARBA00048558"/>
    </source>
</evidence>